<dbReference type="Proteomes" id="UP000284908">
    <property type="component" value="Unassembled WGS sequence"/>
</dbReference>
<dbReference type="NCBIfam" id="TIGR02419">
    <property type="entry name" value="C4_traR_proteo"/>
    <property type="match status" value="1"/>
</dbReference>
<evidence type="ECO:0000256" key="4">
    <source>
        <dbReference type="PROSITE-ProRule" id="PRU00510"/>
    </source>
</evidence>
<evidence type="ECO:0000313" key="7">
    <source>
        <dbReference type="Proteomes" id="UP000284908"/>
    </source>
</evidence>
<protein>
    <submittedName>
        <fullName evidence="6">TraR/DksA family transcriptional regulator</fullName>
    </submittedName>
</protein>
<evidence type="ECO:0000256" key="1">
    <source>
        <dbReference type="ARBA" id="ARBA00022723"/>
    </source>
</evidence>
<feature type="domain" description="Zinc finger DksA/TraR C4-type" evidence="5">
    <location>
        <begin position="35"/>
        <end position="64"/>
    </location>
</feature>
<dbReference type="SUPFAM" id="SSF57716">
    <property type="entry name" value="Glucocorticoid receptor-like (DNA-binding domain)"/>
    <property type="match status" value="1"/>
</dbReference>
<dbReference type="PANTHER" id="PTHR38777:SF1">
    <property type="entry name" value="DNAK SUPPRESSOR PROTEIN"/>
    <property type="match status" value="1"/>
</dbReference>
<dbReference type="EMBL" id="RAHH01000034">
    <property type="protein sequence ID" value="RJT37439.1"/>
    <property type="molecule type" value="Genomic_DNA"/>
</dbReference>
<reference evidence="6 7" key="1">
    <citation type="submission" date="2018-09" db="EMBL/GenBank/DDBJ databases">
        <authorList>
            <person name="Le Fleche-Mateos A."/>
        </authorList>
    </citation>
    <scope>NUCLEOTIDE SEQUENCE [LARGE SCALE GENOMIC DNA]</scope>
    <source>
        <strain evidence="6 7">DSM 27399</strain>
    </source>
</reference>
<keyword evidence="7" id="KW-1185">Reference proteome</keyword>
<dbReference type="GO" id="GO:0008270">
    <property type="term" value="F:zinc ion binding"/>
    <property type="evidence" value="ECO:0007669"/>
    <property type="project" value="UniProtKB-KW"/>
</dbReference>
<dbReference type="Pfam" id="PF01258">
    <property type="entry name" value="zf-dskA_traR"/>
    <property type="match status" value="1"/>
</dbReference>
<gene>
    <name evidence="6" type="ORF">D6C13_22050</name>
</gene>
<dbReference type="OrthoDB" id="962301at2"/>
<dbReference type="Gene3D" id="1.20.120.910">
    <property type="entry name" value="DksA, coiled-coil domain"/>
    <property type="match status" value="1"/>
</dbReference>
<evidence type="ECO:0000256" key="3">
    <source>
        <dbReference type="ARBA" id="ARBA00022833"/>
    </source>
</evidence>
<accession>A0A419N3H6</accession>
<comment type="caution">
    <text evidence="6">The sequence shown here is derived from an EMBL/GenBank/DDBJ whole genome shotgun (WGS) entry which is preliminary data.</text>
</comment>
<dbReference type="GO" id="GO:1900378">
    <property type="term" value="P:positive regulation of secondary metabolite biosynthetic process"/>
    <property type="evidence" value="ECO:0007669"/>
    <property type="project" value="TreeGrafter"/>
</dbReference>
<dbReference type="PANTHER" id="PTHR38777">
    <property type="entry name" value="FELS-2 PROPHAGE PROTEIN"/>
    <property type="match status" value="1"/>
</dbReference>
<keyword evidence="1" id="KW-0479">Metal-binding</keyword>
<evidence type="ECO:0000256" key="2">
    <source>
        <dbReference type="ARBA" id="ARBA00022771"/>
    </source>
</evidence>
<proteinExistence type="predicted"/>
<keyword evidence="2" id="KW-0863">Zinc-finger</keyword>
<evidence type="ECO:0000259" key="5">
    <source>
        <dbReference type="Pfam" id="PF01258"/>
    </source>
</evidence>
<dbReference type="PROSITE" id="PS51128">
    <property type="entry name" value="ZF_DKSA_2"/>
    <property type="match status" value="1"/>
</dbReference>
<evidence type="ECO:0000313" key="6">
    <source>
        <dbReference type="EMBL" id="RJT37439.1"/>
    </source>
</evidence>
<dbReference type="InterPro" id="IPR000962">
    <property type="entry name" value="Znf_DskA_TraR"/>
</dbReference>
<dbReference type="AlphaFoldDB" id="A0A419N3H6"/>
<organism evidence="6 7">
    <name type="scientific">Rahnella woolbedingensis</name>
    <dbReference type="NCBI Taxonomy" id="1510574"/>
    <lineage>
        <taxon>Bacteria</taxon>
        <taxon>Pseudomonadati</taxon>
        <taxon>Pseudomonadota</taxon>
        <taxon>Gammaproteobacteria</taxon>
        <taxon>Enterobacterales</taxon>
        <taxon>Yersiniaceae</taxon>
        <taxon>Rahnella</taxon>
    </lineage>
</organism>
<feature type="zinc finger region" description="dksA C4-type" evidence="4">
    <location>
        <begin position="35"/>
        <end position="59"/>
    </location>
</feature>
<name>A0A419N3H6_9GAMM</name>
<keyword evidence="3" id="KW-0862">Zinc</keyword>
<sequence>MPDLLDSITERQAEILESQINAVRQVVTGVSAMFCLDCERPIPEERRAALPGVELCVYCKELRELNAKHYRGNQ</sequence>
<dbReference type="InterPro" id="IPR012783">
    <property type="entry name" value="Znf_C4_TraR"/>
</dbReference>